<reference evidence="2" key="1">
    <citation type="submission" date="2022-12" db="EMBL/GenBank/DDBJ databases">
        <title>Reference genome sequencing for broad-spectrum identification of bacterial and archaeal isolates by mass spectrometry.</title>
        <authorList>
            <person name="Sekiguchi Y."/>
            <person name="Tourlousse D.M."/>
        </authorList>
    </citation>
    <scope>NUCLEOTIDE SEQUENCE</scope>
    <source>
        <strain evidence="2">14</strain>
    </source>
</reference>
<dbReference type="AlphaFoldDB" id="A0A9W6FRJ5"/>
<dbReference type="Gene3D" id="3.30.420.40">
    <property type="match status" value="2"/>
</dbReference>
<comment type="similarity">
    <text evidence="1">Belongs to the ROK (NagC/XylR) family.</text>
</comment>
<protein>
    <submittedName>
        <fullName evidence="2">Transcriptional regulator</fullName>
    </submittedName>
</protein>
<name>A0A9W6FRJ5_9MICO</name>
<accession>A0A9W6FRJ5</accession>
<comment type="caution">
    <text evidence="2">The sequence shown here is derived from an EMBL/GenBank/DDBJ whole genome shotgun (WGS) entry which is preliminary data.</text>
</comment>
<proteinExistence type="inferred from homology"/>
<dbReference type="InterPro" id="IPR043129">
    <property type="entry name" value="ATPase_NBD"/>
</dbReference>
<keyword evidence="3" id="KW-1185">Reference proteome</keyword>
<dbReference type="PANTHER" id="PTHR18964">
    <property type="entry name" value="ROK (REPRESSOR, ORF, KINASE) FAMILY"/>
    <property type="match status" value="1"/>
</dbReference>
<dbReference type="SUPFAM" id="SSF46785">
    <property type="entry name" value="Winged helix' DNA-binding domain"/>
    <property type="match status" value="1"/>
</dbReference>
<evidence type="ECO:0000313" key="2">
    <source>
        <dbReference type="EMBL" id="GLI27737.1"/>
    </source>
</evidence>
<dbReference type="PANTHER" id="PTHR18964:SF149">
    <property type="entry name" value="BIFUNCTIONAL UDP-N-ACETYLGLUCOSAMINE 2-EPIMERASE_N-ACETYLMANNOSAMINE KINASE"/>
    <property type="match status" value="1"/>
</dbReference>
<gene>
    <name evidence="2" type="ORF">ARHIZOSPH14_19790</name>
</gene>
<dbReference type="Proteomes" id="UP001144396">
    <property type="component" value="Unassembled WGS sequence"/>
</dbReference>
<organism evidence="2 3">
    <name type="scientific">Agromyces rhizosphaerae</name>
    <dbReference type="NCBI Taxonomy" id="88374"/>
    <lineage>
        <taxon>Bacteria</taxon>
        <taxon>Bacillati</taxon>
        <taxon>Actinomycetota</taxon>
        <taxon>Actinomycetes</taxon>
        <taxon>Micrococcales</taxon>
        <taxon>Microbacteriaceae</taxon>
        <taxon>Agromyces</taxon>
    </lineage>
</organism>
<dbReference type="Gene3D" id="1.10.10.10">
    <property type="entry name" value="Winged helix-like DNA-binding domain superfamily/Winged helix DNA-binding domain"/>
    <property type="match status" value="1"/>
</dbReference>
<dbReference type="PROSITE" id="PS01125">
    <property type="entry name" value="ROK"/>
    <property type="match status" value="1"/>
</dbReference>
<dbReference type="InterPro" id="IPR000600">
    <property type="entry name" value="ROK"/>
</dbReference>
<dbReference type="InterPro" id="IPR049874">
    <property type="entry name" value="ROK_cs"/>
</dbReference>
<sequence length="392" mass="40462">MLAALRTHGALSRGELARRVGLSRTTLSEITAQLLQRGAIIVADTDAATRAGSGRPAERLALDPGSGQFLGVDFGHRRVHVAVADASHEVVAQGVERYPDDTPWADRLAIAFALIDRISRETGVHYGALQSVGIGVPGPYTGAGAGGPAVNWKARLAPEGVDTAFTERFDAPVIVDNNTRLAALAEAINRPDAVDNLIYLRLSDGVGGGLVVSGRLVTGSRGFAGELGHVTANPSGAPCRCGKRGCLETIASVPAILRACAATGADIETLDDLAEAVAKGDPAVDAVLREIGSAVGRVLGAAAMTLNPREVVLGGEIVRIAPVLLEQAAATLRYELYSIPSDQPHIVRAAQLTDSDGALGAIAAIFHQSPLLAGYPDPAASAETAPQRRSAQ</sequence>
<dbReference type="SUPFAM" id="SSF53067">
    <property type="entry name" value="Actin-like ATPase domain"/>
    <property type="match status" value="1"/>
</dbReference>
<dbReference type="Pfam" id="PF00480">
    <property type="entry name" value="ROK"/>
    <property type="match status" value="1"/>
</dbReference>
<evidence type="ECO:0000313" key="3">
    <source>
        <dbReference type="Proteomes" id="UP001144396"/>
    </source>
</evidence>
<evidence type="ECO:0000256" key="1">
    <source>
        <dbReference type="ARBA" id="ARBA00006479"/>
    </source>
</evidence>
<dbReference type="InterPro" id="IPR036390">
    <property type="entry name" value="WH_DNA-bd_sf"/>
</dbReference>
<dbReference type="InterPro" id="IPR036388">
    <property type="entry name" value="WH-like_DNA-bd_sf"/>
</dbReference>
<dbReference type="EMBL" id="BSDP01000001">
    <property type="protein sequence ID" value="GLI27737.1"/>
    <property type="molecule type" value="Genomic_DNA"/>
</dbReference>